<evidence type="ECO:0000256" key="6">
    <source>
        <dbReference type="ARBA" id="ARBA00022989"/>
    </source>
</evidence>
<feature type="transmembrane region" description="Helical" evidence="8">
    <location>
        <begin position="206"/>
        <end position="225"/>
    </location>
</feature>
<dbReference type="GO" id="GO:0022857">
    <property type="term" value="F:transmembrane transporter activity"/>
    <property type="evidence" value="ECO:0007669"/>
    <property type="project" value="InterPro"/>
</dbReference>
<feature type="transmembrane region" description="Helical" evidence="8">
    <location>
        <begin position="318"/>
        <end position="337"/>
    </location>
</feature>
<dbReference type="PANTHER" id="PTHR30472">
    <property type="entry name" value="FERRIC ENTEROBACTIN TRANSPORT SYSTEM PERMEASE PROTEIN"/>
    <property type="match status" value="1"/>
</dbReference>
<dbReference type="InterPro" id="IPR000522">
    <property type="entry name" value="ABC_transptr_permease_BtuC"/>
</dbReference>
<dbReference type="GO" id="GO:0033214">
    <property type="term" value="P:siderophore-iron import into cell"/>
    <property type="evidence" value="ECO:0007669"/>
    <property type="project" value="TreeGrafter"/>
</dbReference>
<evidence type="ECO:0000256" key="1">
    <source>
        <dbReference type="ARBA" id="ARBA00004651"/>
    </source>
</evidence>
<feature type="transmembrane region" description="Helical" evidence="8">
    <location>
        <begin position="75"/>
        <end position="96"/>
    </location>
</feature>
<evidence type="ECO:0000313" key="9">
    <source>
        <dbReference type="EMBL" id="RSU09351.1"/>
    </source>
</evidence>
<keyword evidence="3" id="KW-0813">Transport</keyword>
<evidence type="ECO:0000256" key="8">
    <source>
        <dbReference type="SAM" id="Phobius"/>
    </source>
</evidence>
<sequence length="346" mass="37685">MEERHLMLSTKKRHLILFLLGIFLLAAIVISGYLGKYPIQFEEYMSTILSRVFPAHFEATPEVSTILFKIRWPRIILAVLIGAGLSMSGATYQALFQNPMLSQDILGASQGAAFGAALGLFFNQSYEVVVLFSFVLGLGAVLLVLGLNRLIKSQSKLNMILIGMMVGSLFSSAVSFLKLIGDPTNTLPAITYWLMGSLSSVKMQDVYFAAPLILLGMLPIYFLRWQLNVMSLGEVEALSLGINVKVVRLILIASATLITATAVSISGLIGWVGLVIPHFARLLLGANYRYTIPATAFCGGVFLLIVDDFARLLTTSEIPIGILTAFIGAPVFIFLVAKNSRQLGRD</sequence>
<comment type="caution">
    <text evidence="9">The sequence shown here is derived from an EMBL/GenBank/DDBJ whole genome shotgun (WGS) entry which is preliminary data.</text>
</comment>
<proteinExistence type="inferred from homology"/>
<dbReference type="InterPro" id="IPR037294">
    <property type="entry name" value="ABC_BtuC-like"/>
</dbReference>
<dbReference type="Pfam" id="PF01032">
    <property type="entry name" value="FecCD"/>
    <property type="match status" value="1"/>
</dbReference>
<evidence type="ECO:0000313" key="10">
    <source>
        <dbReference type="Proteomes" id="UP000287605"/>
    </source>
</evidence>
<keyword evidence="6 8" id="KW-1133">Transmembrane helix</keyword>
<dbReference type="EMBL" id="NGKA01000022">
    <property type="protein sequence ID" value="RSU09351.1"/>
    <property type="molecule type" value="Genomic_DNA"/>
</dbReference>
<dbReference type="SUPFAM" id="SSF81345">
    <property type="entry name" value="ABC transporter involved in vitamin B12 uptake, BtuC"/>
    <property type="match status" value="1"/>
</dbReference>
<feature type="transmembrane region" description="Helical" evidence="8">
    <location>
        <begin position="246"/>
        <end position="276"/>
    </location>
</feature>
<evidence type="ECO:0000256" key="4">
    <source>
        <dbReference type="ARBA" id="ARBA00022475"/>
    </source>
</evidence>
<evidence type="ECO:0000256" key="7">
    <source>
        <dbReference type="ARBA" id="ARBA00023136"/>
    </source>
</evidence>
<dbReference type="AlphaFoldDB" id="A0A430AMK4"/>
<organism evidence="9 10">
    <name type="scientific">Vagococcus elongatus</name>
    <dbReference type="NCBI Taxonomy" id="180344"/>
    <lineage>
        <taxon>Bacteria</taxon>
        <taxon>Bacillati</taxon>
        <taxon>Bacillota</taxon>
        <taxon>Bacilli</taxon>
        <taxon>Lactobacillales</taxon>
        <taxon>Enterococcaceae</taxon>
        <taxon>Vagococcus</taxon>
    </lineage>
</organism>
<keyword evidence="5 8" id="KW-0812">Transmembrane</keyword>
<comment type="subcellular location">
    <subcellularLocation>
        <location evidence="1">Cell membrane</location>
        <topology evidence="1">Multi-pass membrane protein</topology>
    </subcellularLocation>
</comment>
<protein>
    <submittedName>
        <fullName evidence="9">ABC transporter permease</fullName>
    </submittedName>
</protein>
<feature type="transmembrane region" description="Helical" evidence="8">
    <location>
        <begin position="128"/>
        <end position="147"/>
    </location>
</feature>
<evidence type="ECO:0000256" key="5">
    <source>
        <dbReference type="ARBA" id="ARBA00022692"/>
    </source>
</evidence>
<feature type="transmembrane region" description="Helical" evidence="8">
    <location>
        <begin position="15"/>
        <end position="35"/>
    </location>
</feature>
<evidence type="ECO:0000256" key="3">
    <source>
        <dbReference type="ARBA" id="ARBA00022448"/>
    </source>
</evidence>
<dbReference type="Gene3D" id="1.10.3470.10">
    <property type="entry name" value="ABC transporter involved in vitamin B12 uptake, BtuC"/>
    <property type="match status" value="1"/>
</dbReference>
<dbReference type="FunFam" id="1.10.3470.10:FF:000001">
    <property type="entry name" value="Vitamin B12 ABC transporter permease BtuC"/>
    <property type="match status" value="1"/>
</dbReference>
<name>A0A430AMK4_9ENTE</name>
<dbReference type="Proteomes" id="UP000287605">
    <property type="component" value="Unassembled WGS sequence"/>
</dbReference>
<comment type="similarity">
    <text evidence="2">Belongs to the binding-protein-dependent transport system permease family. FecCD subfamily.</text>
</comment>
<keyword evidence="7 8" id="KW-0472">Membrane</keyword>
<accession>A0A430AMK4</accession>
<evidence type="ECO:0000256" key="2">
    <source>
        <dbReference type="ARBA" id="ARBA00007935"/>
    </source>
</evidence>
<dbReference type="GO" id="GO:0005886">
    <property type="term" value="C:plasma membrane"/>
    <property type="evidence" value="ECO:0007669"/>
    <property type="project" value="UniProtKB-SubCell"/>
</dbReference>
<keyword evidence="4" id="KW-1003">Cell membrane</keyword>
<dbReference type="CDD" id="cd06550">
    <property type="entry name" value="TM_ABC_iron-siderophores_like"/>
    <property type="match status" value="1"/>
</dbReference>
<keyword evidence="10" id="KW-1185">Reference proteome</keyword>
<feature type="transmembrane region" description="Helical" evidence="8">
    <location>
        <begin position="159"/>
        <end position="180"/>
    </location>
</feature>
<dbReference type="PANTHER" id="PTHR30472:SF70">
    <property type="entry name" value="MOLYBDATE IMPORT SYSTEM PERMEASE PROTEIN MOLB"/>
    <property type="match status" value="1"/>
</dbReference>
<reference evidence="9 10" key="1">
    <citation type="submission" date="2017-05" db="EMBL/GenBank/DDBJ databases">
        <title>Vagococcus spp. assemblies.</title>
        <authorList>
            <person name="Gulvik C.A."/>
        </authorList>
    </citation>
    <scope>NUCLEOTIDE SEQUENCE [LARGE SCALE GENOMIC DNA]</scope>
    <source>
        <strain evidence="9 10">CCUG 51432</strain>
    </source>
</reference>
<feature type="transmembrane region" description="Helical" evidence="8">
    <location>
        <begin position="288"/>
        <end position="306"/>
    </location>
</feature>
<gene>
    <name evidence="9" type="ORF">CBF29_11645</name>
</gene>